<evidence type="ECO:0000313" key="3">
    <source>
        <dbReference type="Proteomes" id="UP000558488"/>
    </source>
</evidence>
<reference evidence="2 3" key="1">
    <citation type="journal article" date="2020" name="Nature">
        <title>Six reference-quality genomes reveal evolution of bat adaptations.</title>
        <authorList>
            <person name="Jebb D."/>
            <person name="Huang Z."/>
            <person name="Pippel M."/>
            <person name="Hughes G.M."/>
            <person name="Lavrichenko K."/>
            <person name="Devanna P."/>
            <person name="Winkler S."/>
            <person name="Jermiin L.S."/>
            <person name="Skirmuntt E.C."/>
            <person name="Katzourakis A."/>
            <person name="Burkitt-Gray L."/>
            <person name="Ray D.A."/>
            <person name="Sullivan K.A.M."/>
            <person name="Roscito J.G."/>
            <person name="Kirilenko B.M."/>
            <person name="Davalos L.M."/>
            <person name="Corthals A.P."/>
            <person name="Power M.L."/>
            <person name="Jones G."/>
            <person name="Ransome R.D."/>
            <person name="Dechmann D.K.N."/>
            <person name="Locatelli A.G."/>
            <person name="Puechmaille S.J."/>
            <person name="Fedrigo O."/>
            <person name="Jarvis E.D."/>
            <person name="Hiller M."/>
            <person name="Vernes S.C."/>
            <person name="Myers E.W."/>
            <person name="Teeling E.C."/>
        </authorList>
    </citation>
    <scope>NUCLEOTIDE SEQUENCE [LARGE SCALE GENOMIC DNA]</scope>
    <source>
        <strain evidence="2">MPipKuh1</strain>
        <tissue evidence="2">Flight muscle</tissue>
    </source>
</reference>
<protein>
    <submittedName>
        <fullName evidence="2">Uncharacterized protein</fullName>
    </submittedName>
</protein>
<proteinExistence type="predicted"/>
<name>A0A7J7QVD8_PIPKU</name>
<gene>
    <name evidence="2" type="ORF">mPipKuh1_008347</name>
</gene>
<dbReference type="AlphaFoldDB" id="A0A7J7QVD8"/>
<feature type="region of interest" description="Disordered" evidence="1">
    <location>
        <begin position="33"/>
        <end position="74"/>
    </location>
</feature>
<comment type="caution">
    <text evidence="2">The sequence shown here is derived from an EMBL/GenBank/DDBJ whole genome shotgun (WGS) entry which is preliminary data.</text>
</comment>
<accession>A0A7J7QVD8</accession>
<keyword evidence="3" id="KW-1185">Reference proteome</keyword>
<evidence type="ECO:0000256" key="1">
    <source>
        <dbReference type="SAM" id="MobiDB-lite"/>
    </source>
</evidence>
<dbReference type="Proteomes" id="UP000558488">
    <property type="component" value="Unassembled WGS sequence"/>
</dbReference>
<organism evidence="2 3">
    <name type="scientific">Pipistrellus kuhlii</name>
    <name type="common">Kuhl's pipistrelle</name>
    <dbReference type="NCBI Taxonomy" id="59472"/>
    <lineage>
        <taxon>Eukaryota</taxon>
        <taxon>Metazoa</taxon>
        <taxon>Chordata</taxon>
        <taxon>Craniata</taxon>
        <taxon>Vertebrata</taxon>
        <taxon>Euteleostomi</taxon>
        <taxon>Mammalia</taxon>
        <taxon>Eutheria</taxon>
        <taxon>Laurasiatheria</taxon>
        <taxon>Chiroptera</taxon>
        <taxon>Yangochiroptera</taxon>
        <taxon>Vespertilionidae</taxon>
        <taxon>Pipistrellus</taxon>
    </lineage>
</organism>
<dbReference type="EMBL" id="JACAGB010000136">
    <property type="protein sequence ID" value="KAF6267685.1"/>
    <property type="molecule type" value="Genomic_DNA"/>
</dbReference>
<evidence type="ECO:0000313" key="2">
    <source>
        <dbReference type="EMBL" id="KAF6267685.1"/>
    </source>
</evidence>
<sequence length="137" mass="15121">MAGWILGHRDVDYGWRGSHRLMAPQFRGLGNVASPGLAGPGRGRRHRPQWVLEGNDVTGHGELGERPRQRRGAWEDGTVAAEKHGRWRCRWPRGSAGGGDPPWPRVCDDVMGRGGHAAVLHPGRCRYARSEGMMSRA</sequence>